<accession>A0AAX6HUB7</accession>
<feature type="domain" description="ELMO" evidence="2">
    <location>
        <begin position="143"/>
        <end position="311"/>
    </location>
</feature>
<dbReference type="PANTHER" id="PTHR12771:SF56">
    <property type="entry name" value="CED-12"/>
    <property type="match status" value="1"/>
</dbReference>
<dbReference type="PROSITE" id="PS51335">
    <property type="entry name" value="ELMO"/>
    <property type="match status" value="1"/>
</dbReference>
<protein>
    <submittedName>
        <fullName evidence="3">ELMO domain-containing protein A-like</fullName>
    </submittedName>
</protein>
<dbReference type="EMBL" id="JANAVB010006599">
    <property type="protein sequence ID" value="KAJ6844293.1"/>
    <property type="molecule type" value="Genomic_DNA"/>
</dbReference>
<evidence type="ECO:0000313" key="3">
    <source>
        <dbReference type="EMBL" id="KAJ6844293.1"/>
    </source>
</evidence>
<feature type="compositionally biased region" description="Basic and acidic residues" evidence="1">
    <location>
        <begin position="12"/>
        <end position="29"/>
    </location>
</feature>
<gene>
    <name evidence="3" type="ORF">M6B38_291865</name>
</gene>
<feature type="compositionally biased region" description="Basic residues" evidence="1">
    <location>
        <begin position="1"/>
        <end position="11"/>
    </location>
</feature>
<sequence>MTIKAIRRRLRHGNESDAEGKYERMETSRSDSLSEPLLGEHRYHESHSEELHSDLLDARGEKKREPVCWTHLFSHLFTQCAQWIANIFSGSRALLGRLFSLPSTTQSQQEDAKAPIFHSPLQEERFMRLKQRLEIPFDGFRLDHQDALKQLWRLAYPQREVPPLKSEAWKEMGWQGSDPSTDFRSAGFISLENLIFFAKNYPGSFQRLLHKRDGKRSDWEYPFAAAGVNISFMLTQMLGLNPETPNVGIGTSISKAGTRFVEFLGSDEMAFDTLYCIAFQMLDSKWVSMHASYMEFNVVLKSTRAQLEHELGLKDVFRIDDLPAYSMLHR</sequence>
<evidence type="ECO:0000256" key="1">
    <source>
        <dbReference type="SAM" id="MobiDB-lite"/>
    </source>
</evidence>
<dbReference type="Proteomes" id="UP001140949">
    <property type="component" value="Unassembled WGS sequence"/>
</dbReference>
<organism evidence="3 4">
    <name type="scientific">Iris pallida</name>
    <name type="common">Sweet iris</name>
    <dbReference type="NCBI Taxonomy" id="29817"/>
    <lineage>
        <taxon>Eukaryota</taxon>
        <taxon>Viridiplantae</taxon>
        <taxon>Streptophyta</taxon>
        <taxon>Embryophyta</taxon>
        <taxon>Tracheophyta</taxon>
        <taxon>Spermatophyta</taxon>
        <taxon>Magnoliopsida</taxon>
        <taxon>Liliopsida</taxon>
        <taxon>Asparagales</taxon>
        <taxon>Iridaceae</taxon>
        <taxon>Iridoideae</taxon>
        <taxon>Irideae</taxon>
        <taxon>Iris</taxon>
    </lineage>
</organism>
<comment type="caution">
    <text evidence="3">The sequence shown here is derived from an EMBL/GenBank/DDBJ whole genome shotgun (WGS) entry which is preliminary data.</text>
</comment>
<reference evidence="3" key="1">
    <citation type="journal article" date="2023" name="GigaByte">
        <title>Genome assembly of the bearded iris, Iris pallida Lam.</title>
        <authorList>
            <person name="Bruccoleri R.E."/>
            <person name="Oakeley E.J."/>
            <person name="Faust A.M.E."/>
            <person name="Altorfer M."/>
            <person name="Dessus-Babus S."/>
            <person name="Burckhardt D."/>
            <person name="Oertli M."/>
            <person name="Naumann U."/>
            <person name="Petersen F."/>
            <person name="Wong J."/>
        </authorList>
    </citation>
    <scope>NUCLEOTIDE SEQUENCE</scope>
    <source>
        <strain evidence="3">GSM-AAB239-AS_SAM_17_03QT</strain>
    </source>
</reference>
<feature type="region of interest" description="Disordered" evidence="1">
    <location>
        <begin position="1"/>
        <end position="35"/>
    </location>
</feature>
<keyword evidence="4" id="KW-1185">Reference proteome</keyword>
<name>A0AAX6HUB7_IRIPA</name>
<proteinExistence type="predicted"/>
<reference evidence="3" key="2">
    <citation type="submission" date="2023-04" db="EMBL/GenBank/DDBJ databases">
        <authorList>
            <person name="Bruccoleri R.E."/>
            <person name="Oakeley E.J."/>
            <person name="Faust A.-M."/>
            <person name="Dessus-Babus S."/>
            <person name="Altorfer M."/>
            <person name="Burckhardt D."/>
            <person name="Oertli M."/>
            <person name="Naumann U."/>
            <person name="Petersen F."/>
            <person name="Wong J."/>
        </authorList>
    </citation>
    <scope>NUCLEOTIDE SEQUENCE</scope>
    <source>
        <strain evidence="3">GSM-AAB239-AS_SAM_17_03QT</strain>
        <tissue evidence="3">Leaf</tissue>
    </source>
</reference>
<evidence type="ECO:0000313" key="4">
    <source>
        <dbReference type="Proteomes" id="UP001140949"/>
    </source>
</evidence>
<dbReference type="AlphaFoldDB" id="A0AAX6HUB7"/>
<dbReference type="InterPro" id="IPR006816">
    <property type="entry name" value="ELMO_dom"/>
</dbReference>
<dbReference type="InterPro" id="IPR050868">
    <property type="entry name" value="ELMO_domain-containing"/>
</dbReference>
<dbReference type="Pfam" id="PF04727">
    <property type="entry name" value="ELMO_CED12"/>
    <property type="match status" value="1"/>
</dbReference>
<dbReference type="PANTHER" id="PTHR12771">
    <property type="entry name" value="ENGULFMENT AND CELL MOTILITY"/>
    <property type="match status" value="1"/>
</dbReference>
<evidence type="ECO:0000259" key="2">
    <source>
        <dbReference type="PROSITE" id="PS51335"/>
    </source>
</evidence>